<keyword evidence="2" id="KW-1185">Reference proteome</keyword>
<sequence length="347" mass="38711">MQTELHLTNADIFPYSKFVSLFPFGIPKTRFGARCVRCLRASDANESCQGHKGASRAPMHMNHVIPVLIDLSAAKSTDRTNELVSRLNGPSGSAEFSVGVLWLHAAAFYRSKFVCLCPLVHVSTSFVTCSVMSDVLQGTLSPTENRTELPSSPLHENQSPLHVRENLAGGTGVFANFFEEMADPNDQYLLRNSDHGEEFEASLLDNSRDGLFYDASPYQLCPPGVDPMHAYYDHCGQYKDDEDLNILGQYKIFVSRSRNENSFDPYQSYRADPSRWEGSVSADLAGNASYSEYLPQDFGSDLFISYAHRQKPPKVLASRFLLGQTIGRGSYGKVSRSTQYSYLIEYT</sequence>
<comment type="caution">
    <text evidence="1">The sequence shown here is derived from an EMBL/GenBank/DDBJ whole genome shotgun (WGS) entry which is preliminary data.</text>
</comment>
<reference evidence="1" key="1">
    <citation type="submission" date="2019-03" db="EMBL/GenBank/DDBJ databases">
        <title>Improved annotation for the trematode Fasciola hepatica.</title>
        <authorList>
            <person name="Choi Y.-J."/>
            <person name="Martin J."/>
            <person name="Mitreva M."/>
        </authorList>
    </citation>
    <scope>NUCLEOTIDE SEQUENCE [LARGE SCALE GENOMIC DNA]</scope>
</reference>
<proteinExistence type="predicted"/>
<dbReference type="Proteomes" id="UP000230066">
    <property type="component" value="Unassembled WGS sequence"/>
</dbReference>
<dbReference type="EMBL" id="JXXN02001251">
    <property type="protein sequence ID" value="THD25184.1"/>
    <property type="molecule type" value="Genomic_DNA"/>
</dbReference>
<name>A0A4E0RG89_FASHE</name>
<protein>
    <submittedName>
        <fullName evidence="1">Uncharacterized protein</fullName>
    </submittedName>
</protein>
<feature type="non-terminal residue" evidence="1">
    <location>
        <position position="347"/>
    </location>
</feature>
<evidence type="ECO:0000313" key="2">
    <source>
        <dbReference type="Proteomes" id="UP000230066"/>
    </source>
</evidence>
<evidence type="ECO:0000313" key="1">
    <source>
        <dbReference type="EMBL" id="THD25184.1"/>
    </source>
</evidence>
<dbReference type="AlphaFoldDB" id="A0A4E0RG89"/>
<organism evidence="1 2">
    <name type="scientific">Fasciola hepatica</name>
    <name type="common">Liver fluke</name>
    <dbReference type="NCBI Taxonomy" id="6192"/>
    <lineage>
        <taxon>Eukaryota</taxon>
        <taxon>Metazoa</taxon>
        <taxon>Spiralia</taxon>
        <taxon>Lophotrochozoa</taxon>
        <taxon>Platyhelminthes</taxon>
        <taxon>Trematoda</taxon>
        <taxon>Digenea</taxon>
        <taxon>Plagiorchiida</taxon>
        <taxon>Echinostomata</taxon>
        <taxon>Echinostomatoidea</taxon>
        <taxon>Fasciolidae</taxon>
        <taxon>Fasciola</taxon>
    </lineage>
</organism>
<gene>
    <name evidence="1" type="ORF">D915_003874</name>
</gene>
<accession>A0A4E0RG89</accession>